<keyword evidence="4" id="KW-1185">Reference proteome</keyword>
<evidence type="ECO:0000313" key="3">
    <source>
        <dbReference type="EMBL" id="REE97590.1"/>
    </source>
</evidence>
<dbReference type="InterPro" id="IPR011032">
    <property type="entry name" value="GroES-like_sf"/>
</dbReference>
<gene>
    <name evidence="3" type="ORF">DFJ69_3063</name>
</gene>
<dbReference type="InterPro" id="IPR013154">
    <property type="entry name" value="ADH-like_N"/>
</dbReference>
<sequence length="438" mass="48054">MSDLLDAVRAGASPAELLNCDLPTHYRAAYTRLDEIGIFEGETDKDVRRSIHVGDVEMPELAPDEVIVAVMSAAVNFNSVWTAIFEPMPTFYFLNKLGKKDRWGARHDQAFHQLGSDASGVVVRVGAGVRHFKVGDKVIVTPSAIDDQAPASQDDGVLAPDPIAWGFENNYGAFGEFCIAKATQLLKKPSHLSWEESAANMLCAGTAYRMLISRNGARMKMGDVVLVWGATGGLGSYAVQLVKNAGGIPVAVVSSEDKAELVRRQGCEHVINRAEVDFGDKGLSHPKGWRRLGEEIRRLVGEDPHIVFEYLGRETFGASVYVARRGGKIVTCGSSTGYRHEYDNRYLWMNVKSIVGSHGFNYQEAAETARLLDLGLLHPTLSKVYPLEQTGEAVRAVQTNNHIGKVGILFGATEEHQGIDDPAKRERLGENMINLYRQ</sequence>
<feature type="domain" description="Enoyl reductase (ER)" evidence="2">
    <location>
        <begin position="46"/>
        <end position="408"/>
    </location>
</feature>
<dbReference type="Proteomes" id="UP000256661">
    <property type="component" value="Unassembled WGS sequence"/>
</dbReference>
<keyword evidence="1" id="KW-0521">NADP</keyword>
<dbReference type="NCBIfam" id="TIGR01751">
    <property type="entry name" value="crot-CoA-red"/>
    <property type="match status" value="1"/>
</dbReference>
<dbReference type="Gene3D" id="3.90.180.10">
    <property type="entry name" value="Medium-chain alcohol dehydrogenases, catalytic domain"/>
    <property type="match status" value="2"/>
</dbReference>
<dbReference type="SMART" id="SM00829">
    <property type="entry name" value="PKS_ER"/>
    <property type="match status" value="1"/>
</dbReference>
<dbReference type="RefSeq" id="WP_116023064.1">
    <property type="nucleotide sequence ID" value="NZ_QTTT01000001.1"/>
</dbReference>
<comment type="caution">
    <text evidence="3">The sequence shown here is derived from an EMBL/GenBank/DDBJ whole genome shotgun (WGS) entry which is preliminary data.</text>
</comment>
<dbReference type="InterPro" id="IPR013149">
    <property type="entry name" value="ADH-like_C"/>
</dbReference>
<dbReference type="GO" id="GO:0043880">
    <property type="term" value="F:crotonyl-CoA reductase activity"/>
    <property type="evidence" value="ECO:0007669"/>
    <property type="project" value="InterPro"/>
</dbReference>
<dbReference type="AlphaFoldDB" id="A0A3D9SSY4"/>
<evidence type="ECO:0000313" key="4">
    <source>
        <dbReference type="Proteomes" id="UP000256661"/>
    </source>
</evidence>
<dbReference type="InterPro" id="IPR051603">
    <property type="entry name" value="Zinc-ADH_QOR/CCCR"/>
</dbReference>
<dbReference type="SUPFAM" id="SSF51735">
    <property type="entry name" value="NAD(P)-binding Rossmann-fold domains"/>
    <property type="match status" value="1"/>
</dbReference>
<dbReference type="InterPro" id="IPR036291">
    <property type="entry name" value="NAD(P)-bd_dom_sf"/>
</dbReference>
<dbReference type="InterPro" id="IPR010085">
    <property type="entry name" value="Crot_CoA_red"/>
</dbReference>
<reference evidence="3 4" key="1">
    <citation type="submission" date="2018-08" db="EMBL/GenBank/DDBJ databases">
        <title>Sequencing the genomes of 1000 actinobacteria strains.</title>
        <authorList>
            <person name="Klenk H.-P."/>
        </authorList>
    </citation>
    <scope>NUCLEOTIDE SEQUENCE [LARGE SCALE GENOMIC DNA]</scope>
    <source>
        <strain evidence="3 4">DSM 43927</strain>
    </source>
</reference>
<dbReference type="EMBL" id="QTTT01000001">
    <property type="protein sequence ID" value="REE97590.1"/>
    <property type="molecule type" value="Genomic_DNA"/>
</dbReference>
<dbReference type="PANTHER" id="PTHR44154">
    <property type="entry name" value="QUINONE OXIDOREDUCTASE"/>
    <property type="match status" value="1"/>
</dbReference>
<protein>
    <submittedName>
        <fullName evidence="3">Crotonyl-CoA carboxylase/reductase</fullName>
    </submittedName>
</protein>
<dbReference type="Pfam" id="PF00107">
    <property type="entry name" value="ADH_zinc_N"/>
    <property type="match status" value="1"/>
</dbReference>
<dbReference type="PANTHER" id="PTHR44154:SF1">
    <property type="entry name" value="QUINONE OXIDOREDUCTASE"/>
    <property type="match status" value="1"/>
</dbReference>
<accession>A0A3D9SSY4</accession>
<proteinExistence type="predicted"/>
<dbReference type="SUPFAM" id="SSF50129">
    <property type="entry name" value="GroES-like"/>
    <property type="match status" value="1"/>
</dbReference>
<name>A0A3D9SSY4_9ACTN</name>
<dbReference type="Pfam" id="PF08240">
    <property type="entry name" value="ADH_N"/>
    <property type="match status" value="1"/>
</dbReference>
<dbReference type="OrthoDB" id="9790818at2"/>
<evidence type="ECO:0000259" key="2">
    <source>
        <dbReference type="SMART" id="SM00829"/>
    </source>
</evidence>
<organism evidence="3 4">
    <name type="scientific">Thermomonospora umbrina</name>
    <dbReference type="NCBI Taxonomy" id="111806"/>
    <lineage>
        <taxon>Bacteria</taxon>
        <taxon>Bacillati</taxon>
        <taxon>Actinomycetota</taxon>
        <taxon>Actinomycetes</taxon>
        <taxon>Streptosporangiales</taxon>
        <taxon>Thermomonosporaceae</taxon>
        <taxon>Thermomonospora</taxon>
    </lineage>
</organism>
<dbReference type="InterPro" id="IPR020843">
    <property type="entry name" value="ER"/>
</dbReference>
<evidence type="ECO:0000256" key="1">
    <source>
        <dbReference type="ARBA" id="ARBA00022857"/>
    </source>
</evidence>